<dbReference type="Proteomes" id="UP000632063">
    <property type="component" value="Unassembled WGS sequence"/>
</dbReference>
<gene>
    <name evidence="2" type="ORF">IG616_03660</name>
</gene>
<name>A0ABR9CII3_9HYPH</name>
<dbReference type="Gene3D" id="2.40.30.10">
    <property type="entry name" value="Translation factors"/>
    <property type="match status" value="1"/>
</dbReference>
<organism evidence="2 3">
    <name type="scientific">Roseibium litorale</name>
    <dbReference type="NCBI Taxonomy" id="2803841"/>
    <lineage>
        <taxon>Bacteria</taxon>
        <taxon>Pseudomonadati</taxon>
        <taxon>Pseudomonadota</taxon>
        <taxon>Alphaproteobacteria</taxon>
        <taxon>Hyphomicrobiales</taxon>
        <taxon>Stappiaceae</taxon>
        <taxon>Roseibium</taxon>
    </lineage>
</organism>
<dbReference type="InterPro" id="IPR050415">
    <property type="entry name" value="MRET"/>
</dbReference>
<dbReference type="InterPro" id="IPR017938">
    <property type="entry name" value="Riboflavin_synthase-like_b-brl"/>
</dbReference>
<dbReference type="SUPFAM" id="SSF63380">
    <property type="entry name" value="Riboflavin synthase domain-like"/>
    <property type="match status" value="1"/>
</dbReference>
<proteinExistence type="predicted"/>
<comment type="caution">
    <text evidence="2">The sequence shown here is derived from an EMBL/GenBank/DDBJ whole genome shotgun (WGS) entry which is preliminary data.</text>
</comment>
<dbReference type="EMBL" id="JACYXI010000001">
    <property type="protein sequence ID" value="MBD8890629.1"/>
    <property type="molecule type" value="Genomic_DNA"/>
</dbReference>
<dbReference type="PRINTS" id="PR00410">
    <property type="entry name" value="PHEHYDRXLASE"/>
</dbReference>
<evidence type="ECO:0000313" key="3">
    <source>
        <dbReference type="Proteomes" id="UP000632063"/>
    </source>
</evidence>
<evidence type="ECO:0000259" key="1">
    <source>
        <dbReference type="PROSITE" id="PS51384"/>
    </source>
</evidence>
<dbReference type="PANTHER" id="PTHR47354">
    <property type="entry name" value="NADH OXIDOREDUCTASE HCR"/>
    <property type="match status" value="1"/>
</dbReference>
<reference evidence="2 3" key="2">
    <citation type="journal article" date="2021" name="Int. J. Syst. Evol. Microbiol.">
        <title>Roseibium litorale sp. nov., isolated from a tidal flat sediment and proposal for the reclassification of Labrenzia polysiphoniae as Roseibium polysiphoniae comb. nov.</title>
        <authorList>
            <person name="Liu Y."/>
            <person name="Pei T."/>
            <person name="Du J."/>
            <person name="Chao M."/>
            <person name="Deng M.R."/>
            <person name="Zhu H."/>
        </authorList>
    </citation>
    <scope>NUCLEOTIDE SEQUENCE [LARGE SCALE GENOMIC DNA]</scope>
    <source>
        <strain evidence="2 3">4C16A</strain>
    </source>
</reference>
<dbReference type="Pfam" id="PF00175">
    <property type="entry name" value="NAD_binding_1"/>
    <property type="match status" value="1"/>
</dbReference>
<protein>
    <submittedName>
        <fullName evidence="2">Flavodoxin reductase</fullName>
    </submittedName>
</protein>
<dbReference type="SUPFAM" id="SSF52343">
    <property type="entry name" value="Ferredoxin reductase-like, C-terminal NADP-linked domain"/>
    <property type="match status" value="1"/>
</dbReference>
<feature type="domain" description="FAD-binding FR-type" evidence="1">
    <location>
        <begin position="1"/>
        <end position="100"/>
    </location>
</feature>
<accession>A0ABR9CII3</accession>
<evidence type="ECO:0000313" key="2">
    <source>
        <dbReference type="EMBL" id="MBD8890629.1"/>
    </source>
</evidence>
<reference evidence="3" key="1">
    <citation type="submission" date="2020-09" db="EMBL/GenBank/DDBJ databases">
        <title>The genome sequence of strain Labrenzia suaedae 4C16A.</title>
        <authorList>
            <person name="Liu Y."/>
        </authorList>
    </citation>
    <scope>NUCLEOTIDE SEQUENCE [LARGE SCALE GENOMIC DNA]</scope>
    <source>
        <strain evidence="3">4C16A</strain>
    </source>
</reference>
<dbReference type="Pfam" id="PF08022">
    <property type="entry name" value="FAD_binding_8"/>
    <property type="match status" value="1"/>
</dbReference>
<dbReference type="Gene3D" id="3.40.50.80">
    <property type="entry name" value="Nucleotide-binding domain of ferredoxin-NADP reductase (FNR) module"/>
    <property type="match status" value="1"/>
</dbReference>
<dbReference type="CDD" id="cd06196">
    <property type="entry name" value="FNR_like_1"/>
    <property type="match status" value="1"/>
</dbReference>
<dbReference type="InterPro" id="IPR001433">
    <property type="entry name" value="OxRdtase_FAD/NAD-bd"/>
</dbReference>
<dbReference type="PROSITE" id="PS51384">
    <property type="entry name" value="FAD_FR"/>
    <property type="match status" value="1"/>
</dbReference>
<dbReference type="InterPro" id="IPR017927">
    <property type="entry name" value="FAD-bd_FR_type"/>
</dbReference>
<sequence>MQKTEILAVETITHDVKRFTLKRPQGFDYKVGDATELALDKEGCRDDGHPFTMTSLPDAETLEFTIKGYPEHDGMTEELHKLNAGDALLIDQPFETFRYEGEGVFIAGGAGITPFLAILRELRRKGELAGNQLIFANKTEDDIICREELDAMAGLKVDHVLSKADTAGTYHGRVDEELLRELVSGRDKRFYLCGPPPMMDAVQETLEKMGIKADALNLSE</sequence>
<dbReference type="RefSeq" id="WP_192146457.1">
    <property type="nucleotide sequence ID" value="NZ_JACYXI010000001.1"/>
</dbReference>
<keyword evidence="3" id="KW-1185">Reference proteome</keyword>
<dbReference type="InterPro" id="IPR039261">
    <property type="entry name" value="FNR_nucleotide-bd"/>
</dbReference>
<dbReference type="PANTHER" id="PTHR47354:SF5">
    <property type="entry name" value="PROTEIN RFBI"/>
    <property type="match status" value="1"/>
</dbReference>
<dbReference type="InterPro" id="IPR013112">
    <property type="entry name" value="FAD-bd_8"/>
</dbReference>